<name>A0A0A9C462_ARUDO</name>
<proteinExistence type="predicted"/>
<evidence type="ECO:0000313" key="2">
    <source>
        <dbReference type="EMBL" id="JAD68150.1"/>
    </source>
</evidence>
<dbReference type="EMBL" id="GBRH01229745">
    <property type="protein sequence ID" value="JAD68150.1"/>
    <property type="molecule type" value="Transcribed_RNA"/>
</dbReference>
<protein>
    <submittedName>
        <fullName evidence="2">Uncharacterized protein</fullName>
    </submittedName>
</protein>
<reference evidence="2" key="2">
    <citation type="journal article" date="2015" name="Data Brief">
        <title>Shoot transcriptome of the giant reed, Arundo donax.</title>
        <authorList>
            <person name="Barrero R.A."/>
            <person name="Guerrero F.D."/>
            <person name="Moolhuijzen P."/>
            <person name="Goolsby J.A."/>
            <person name="Tidwell J."/>
            <person name="Bellgard S.E."/>
            <person name="Bellgard M.I."/>
        </authorList>
    </citation>
    <scope>NUCLEOTIDE SEQUENCE</scope>
    <source>
        <tissue evidence="2">Shoot tissue taken approximately 20 cm above the soil surface</tissue>
    </source>
</reference>
<accession>A0A0A9C462</accession>
<sequence>MEKPAESTCGQDVVVGGDLDAVELRPGVHLRAGPQGGAGEGAGDDLRSGAVLPRPWPRGSGVEGGSRA</sequence>
<reference evidence="2" key="1">
    <citation type="submission" date="2014-09" db="EMBL/GenBank/DDBJ databases">
        <authorList>
            <person name="Magalhaes I.L.F."/>
            <person name="Oliveira U."/>
            <person name="Santos F.R."/>
            <person name="Vidigal T.H.D.A."/>
            <person name="Brescovit A.D."/>
            <person name="Santos A.J."/>
        </authorList>
    </citation>
    <scope>NUCLEOTIDE SEQUENCE</scope>
    <source>
        <tissue evidence="2">Shoot tissue taken approximately 20 cm above the soil surface</tissue>
    </source>
</reference>
<feature type="region of interest" description="Disordered" evidence="1">
    <location>
        <begin position="29"/>
        <end position="68"/>
    </location>
</feature>
<evidence type="ECO:0000256" key="1">
    <source>
        <dbReference type="SAM" id="MobiDB-lite"/>
    </source>
</evidence>
<dbReference type="AlphaFoldDB" id="A0A0A9C462"/>
<organism evidence="2">
    <name type="scientific">Arundo donax</name>
    <name type="common">Giant reed</name>
    <name type="synonym">Donax arundinaceus</name>
    <dbReference type="NCBI Taxonomy" id="35708"/>
    <lineage>
        <taxon>Eukaryota</taxon>
        <taxon>Viridiplantae</taxon>
        <taxon>Streptophyta</taxon>
        <taxon>Embryophyta</taxon>
        <taxon>Tracheophyta</taxon>
        <taxon>Spermatophyta</taxon>
        <taxon>Magnoliopsida</taxon>
        <taxon>Liliopsida</taxon>
        <taxon>Poales</taxon>
        <taxon>Poaceae</taxon>
        <taxon>PACMAD clade</taxon>
        <taxon>Arundinoideae</taxon>
        <taxon>Arundineae</taxon>
        <taxon>Arundo</taxon>
    </lineage>
</organism>